<gene>
    <name evidence="6" type="ORF">chiPu_0020393</name>
</gene>
<dbReference type="InterPro" id="IPR029856">
    <property type="entry name" value="AMBP"/>
</dbReference>
<dbReference type="PANTHER" id="PTHR46676:SF1">
    <property type="entry name" value="PROTEIN AMBP"/>
    <property type="match status" value="1"/>
</dbReference>
<dbReference type="Gene3D" id="2.40.128.20">
    <property type="match status" value="1"/>
</dbReference>
<comment type="caution">
    <text evidence="6">The sequence shown here is derived from an EMBL/GenBank/DDBJ whole genome shotgun (WGS) entry which is preliminary data.</text>
</comment>
<dbReference type="GO" id="GO:0004867">
    <property type="term" value="F:serine-type endopeptidase inhibitor activity"/>
    <property type="evidence" value="ECO:0007669"/>
    <property type="project" value="UniProtKB-KW"/>
</dbReference>
<evidence type="ECO:0000259" key="5">
    <source>
        <dbReference type="Pfam" id="PF00061"/>
    </source>
</evidence>
<dbReference type="OMA" id="RWGSEND"/>
<reference evidence="6 7" key="1">
    <citation type="journal article" date="2018" name="Nat. Ecol. Evol.">
        <title>Shark genomes provide insights into elasmobranch evolution and the origin of vertebrates.</title>
        <authorList>
            <person name="Hara Y"/>
            <person name="Yamaguchi K"/>
            <person name="Onimaru K"/>
            <person name="Kadota M"/>
            <person name="Koyanagi M"/>
            <person name="Keeley SD"/>
            <person name="Tatsumi K"/>
            <person name="Tanaka K"/>
            <person name="Motone F"/>
            <person name="Kageyama Y"/>
            <person name="Nozu R"/>
            <person name="Adachi N"/>
            <person name="Nishimura O"/>
            <person name="Nakagawa R"/>
            <person name="Tanegashima C"/>
            <person name="Kiyatake I"/>
            <person name="Matsumoto R"/>
            <person name="Murakumo K"/>
            <person name="Nishida K"/>
            <person name="Terakita A"/>
            <person name="Kuratani S"/>
            <person name="Sato K"/>
            <person name="Hyodo S Kuraku.S."/>
        </authorList>
    </citation>
    <scope>NUCLEOTIDE SEQUENCE [LARGE SCALE GENOMIC DNA]</scope>
</reference>
<evidence type="ECO:0000256" key="4">
    <source>
        <dbReference type="SAM" id="SignalP"/>
    </source>
</evidence>
<keyword evidence="7" id="KW-1185">Reference proteome</keyword>
<dbReference type="PRINTS" id="PR00179">
    <property type="entry name" value="LIPOCALIN"/>
</dbReference>
<evidence type="ECO:0000313" key="6">
    <source>
        <dbReference type="EMBL" id="GCC16766.1"/>
    </source>
</evidence>
<dbReference type="PANTHER" id="PTHR46676">
    <property type="entry name" value="PROTEIN AMBP"/>
    <property type="match status" value="1"/>
</dbReference>
<dbReference type="InterPro" id="IPR022272">
    <property type="entry name" value="Lipocalin_CS"/>
</dbReference>
<name>A0A401RF99_CHIPU</name>
<sequence length="184" mass="21450">MNKLVLCATLALFWSAVVSGEIQVQPNFNLEQFIGKWYIIGMASDAQWFTTRKDKFRMSTILMKPAENDKVETVLTKTRRGKCLQIIFPYRMTDREGQFFFHSDRWNSDNDVYVTETNYGEYALIHNTIMKGPEVTTLVKLYGRAQELRPELLEKFRQYSLAHGMEEENIVTFAKQDECKPTPA</sequence>
<feature type="domain" description="Lipocalin/cytosolic fatty-acid binding" evidence="5">
    <location>
        <begin position="35"/>
        <end position="176"/>
    </location>
</feature>
<dbReference type="AlphaFoldDB" id="A0A401RF99"/>
<feature type="chain" id="PRO_5019086503" description="Lipocalin/cytosolic fatty-acid binding domain-containing protein" evidence="4">
    <location>
        <begin position="20"/>
        <end position="184"/>
    </location>
</feature>
<evidence type="ECO:0000256" key="1">
    <source>
        <dbReference type="ARBA" id="ARBA00022690"/>
    </source>
</evidence>
<proteinExistence type="inferred from homology"/>
<keyword evidence="4" id="KW-0732">Signal</keyword>
<dbReference type="EMBL" id="BEZZ01002570">
    <property type="protein sequence ID" value="GCC16766.1"/>
    <property type="molecule type" value="Genomic_DNA"/>
</dbReference>
<dbReference type="PRINTS" id="PR01254">
    <property type="entry name" value="PGNDSYNTHASE"/>
</dbReference>
<protein>
    <recommendedName>
        <fullName evidence="5">Lipocalin/cytosolic fatty-acid binding domain-containing protein</fullName>
    </recommendedName>
</protein>
<comment type="similarity">
    <text evidence="3">Belongs to the calycin superfamily. Lipocalin family.</text>
</comment>
<organism evidence="6 7">
    <name type="scientific">Chiloscyllium punctatum</name>
    <name type="common">Brownbanded bambooshark</name>
    <name type="synonym">Hemiscyllium punctatum</name>
    <dbReference type="NCBI Taxonomy" id="137246"/>
    <lineage>
        <taxon>Eukaryota</taxon>
        <taxon>Metazoa</taxon>
        <taxon>Chordata</taxon>
        <taxon>Craniata</taxon>
        <taxon>Vertebrata</taxon>
        <taxon>Chondrichthyes</taxon>
        <taxon>Elasmobranchii</taxon>
        <taxon>Galeomorphii</taxon>
        <taxon>Galeoidea</taxon>
        <taxon>Orectolobiformes</taxon>
        <taxon>Hemiscylliidae</taxon>
        <taxon>Chiloscyllium</taxon>
    </lineage>
</organism>
<dbReference type="PROSITE" id="PS00213">
    <property type="entry name" value="LIPOCALIN"/>
    <property type="match status" value="1"/>
</dbReference>
<dbReference type="InterPro" id="IPR012674">
    <property type="entry name" value="Calycin"/>
</dbReference>
<evidence type="ECO:0000256" key="2">
    <source>
        <dbReference type="ARBA" id="ARBA00022900"/>
    </source>
</evidence>
<feature type="signal peptide" evidence="4">
    <location>
        <begin position="1"/>
        <end position="19"/>
    </location>
</feature>
<evidence type="ECO:0000256" key="3">
    <source>
        <dbReference type="RuleBase" id="RU003695"/>
    </source>
</evidence>
<dbReference type="STRING" id="137246.A0A401RF99"/>
<keyword evidence="2" id="KW-0722">Serine protease inhibitor</keyword>
<evidence type="ECO:0000313" key="7">
    <source>
        <dbReference type="Proteomes" id="UP000287033"/>
    </source>
</evidence>
<dbReference type="OrthoDB" id="9048943at2759"/>
<keyword evidence="1" id="KW-0646">Protease inhibitor</keyword>
<dbReference type="SUPFAM" id="SSF50814">
    <property type="entry name" value="Lipocalins"/>
    <property type="match status" value="1"/>
</dbReference>
<dbReference type="Pfam" id="PF00061">
    <property type="entry name" value="Lipocalin"/>
    <property type="match status" value="1"/>
</dbReference>
<dbReference type="InterPro" id="IPR000566">
    <property type="entry name" value="Lipocln_cytosolic_FA-bd_dom"/>
</dbReference>
<dbReference type="Proteomes" id="UP000287033">
    <property type="component" value="Unassembled WGS sequence"/>
</dbReference>
<accession>A0A401RF99</accession>